<accession>A0A173X7T6</accession>
<name>A0A173X7T6_9FIRM</name>
<dbReference type="AlphaFoldDB" id="A0A173X7T6"/>
<dbReference type="EMBL" id="CYZK01000001">
    <property type="protein sequence ID" value="CUN46438.1"/>
    <property type="molecule type" value="Genomic_DNA"/>
</dbReference>
<keyword evidence="1" id="KW-1133">Transmembrane helix</keyword>
<keyword evidence="1" id="KW-0812">Transmembrane</keyword>
<evidence type="ECO:0000313" key="2">
    <source>
        <dbReference type="EMBL" id="CUN46438.1"/>
    </source>
</evidence>
<sequence>MIKWIKRNWIVMVILLILIIVGPLAINWLFKQKAPIEVLVAEWDASAALGYYGAVIGAAIAVYGVFLTIRYSQKNYKEDVRNRTLPFITLTMLKTKSYKKLFPVNVIENRNREKEEGYFEYKLQDYYCILENGMVGYQTGLSERQQEILNNAGTKWVSSPSGGSLVVVNDICVPIEIENVGNGTAIRLRYGLNRKGISEKDRRYLPVISLKPENPILLHIFSEDCSKESNNLGEYILSFYYEDIFSNRYKQDFEVMIEYNDAKNCPMVSVDMSHKQNFLGEKYNE</sequence>
<keyword evidence="1" id="KW-0472">Membrane</keyword>
<feature type="transmembrane region" description="Helical" evidence="1">
    <location>
        <begin position="9"/>
        <end position="30"/>
    </location>
</feature>
<evidence type="ECO:0000256" key="1">
    <source>
        <dbReference type="SAM" id="Phobius"/>
    </source>
</evidence>
<feature type="transmembrane region" description="Helical" evidence="1">
    <location>
        <begin position="50"/>
        <end position="69"/>
    </location>
</feature>
<organism evidence="2 3">
    <name type="scientific">Coprococcus comes</name>
    <dbReference type="NCBI Taxonomy" id="410072"/>
    <lineage>
        <taxon>Bacteria</taxon>
        <taxon>Bacillati</taxon>
        <taxon>Bacillota</taxon>
        <taxon>Clostridia</taxon>
        <taxon>Lachnospirales</taxon>
        <taxon>Lachnospiraceae</taxon>
        <taxon>Coprococcus</taxon>
    </lineage>
</organism>
<protein>
    <submittedName>
        <fullName evidence="2">Uncharacterized protein</fullName>
    </submittedName>
</protein>
<dbReference type="Proteomes" id="UP000095362">
    <property type="component" value="Unassembled WGS sequence"/>
</dbReference>
<reference evidence="2 3" key="1">
    <citation type="submission" date="2015-09" db="EMBL/GenBank/DDBJ databases">
        <authorList>
            <consortium name="Pathogen Informatics"/>
        </authorList>
    </citation>
    <scope>NUCLEOTIDE SEQUENCE [LARGE SCALE GENOMIC DNA]</scope>
    <source>
        <strain evidence="2 3">2789STDY5834866</strain>
    </source>
</reference>
<dbReference type="RefSeq" id="WP_055260420.1">
    <property type="nucleotide sequence ID" value="NZ_CYZK01000001.1"/>
</dbReference>
<evidence type="ECO:0000313" key="3">
    <source>
        <dbReference type="Proteomes" id="UP000095362"/>
    </source>
</evidence>
<gene>
    <name evidence="2" type="ORF">ERS852481_00226</name>
</gene>
<proteinExistence type="predicted"/>